<feature type="domain" description="Amidohydrolase-related" evidence="1">
    <location>
        <begin position="53"/>
        <end position="433"/>
    </location>
</feature>
<dbReference type="InterPro" id="IPR011059">
    <property type="entry name" value="Metal-dep_hydrolase_composite"/>
</dbReference>
<organism evidence="2 3">
    <name type="scientific">Tectimicrobiota bacterium</name>
    <dbReference type="NCBI Taxonomy" id="2528274"/>
    <lineage>
        <taxon>Bacteria</taxon>
        <taxon>Pseudomonadati</taxon>
        <taxon>Nitrospinota/Tectimicrobiota group</taxon>
        <taxon>Candidatus Tectimicrobiota</taxon>
    </lineage>
</organism>
<comment type="caution">
    <text evidence="2">The sequence shown here is derived from an EMBL/GenBank/DDBJ whole genome shotgun (WGS) entry which is preliminary data.</text>
</comment>
<evidence type="ECO:0000313" key="3">
    <source>
        <dbReference type="Proteomes" id="UP000712673"/>
    </source>
</evidence>
<dbReference type="SUPFAM" id="SSF51338">
    <property type="entry name" value="Composite domain of metallo-dependent hydrolases"/>
    <property type="match status" value="1"/>
</dbReference>
<dbReference type="InterPro" id="IPR006680">
    <property type="entry name" value="Amidohydro-rel"/>
</dbReference>
<gene>
    <name evidence="2" type="ORF">FJZ47_05030</name>
</gene>
<dbReference type="PANTHER" id="PTHR43794:SF5">
    <property type="entry name" value="CHLOROHYDROLASE FAMILY PROTEIN"/>
    <property type="match status" value="1"/>
</dbReference>
<dbReference type="CDD" id="cd01298">
    <property type="entry name" value="ATZ_TRZ_like"/>
    <property type="match status" value="1"/>
</dbReference>
<dbReference type="PANTHER" id="PTHR43794">
    <property type="entry name" value="AMINOHYDROLASE SSNA-RELATED"/>
    <property type="match status" value="1"/>
</dbReference>
<sequence>MSMLIHGGHILNSPYTALERVDVLIAGDRIHAVGPTLEVPADVQRLDASGHLLVPGLINAHTHAHNNLFKGMGDNWPLEELLNHGPALNAGRTPEEQYLSAAIGAIEMLKNGCTAAYDLFMAVPAPTSESVEAVVRAYTDVGIRAVVAPAMADLVFYHTMPGLLDLLPPALRSTVEAMQGAPTTGLVQLAEEAVRRWHGAASGRITVGVAPTIPGQCSETFFAECIRLAREYGVGFHTHLAESKVQAIASQQRWGTTLVGHLATVGALGPHFVGAHSVWLTEDDIQQLADAGAAVAHNPASNLKLGCGIAPVREMLEHGLTVGLGTDGSMSSDNQNLFEAMRFAALVGKVRFPHEPTRWIGAQAAWELATRGSARVLGMAADLGTIAPGYKADLVLLRADSAFLRPLNHPLNALVYAETGADVDTVLVDGRVVVHHGQVLTVHEQQLRAQAQAAADRLRVENQNAWTLAEQLSPYIAAACRAAVATPYPVQRYAAS</sequence>
<evidence type="ECO:0000313" key="2">
    <source>
        <dbReference type="EMBL" id="MBM3223154.1"/>
    </source>
</evidence>
<dbReference type="InterPro" id="IPR050287">
    <property type="entry name" value="MTA/SAH_deaminase"/>
</dbReference>
<dbReference type="Pfam" id="PF01979">
    <property type="entry name" value="Amidohydro_1"/>
    <property type="match status" value="1"/>
</dbReference>
<evidence type="ECO:0000259" key="1">
    <source>
        <dbReference type="Pfam" id="PF01979"/>
    </source>
</evidence>
<dbReference type="InterPro" id="IPR032466">
    <property type="entry name" value="Metal_Hydrolase"/>
</dbReference>
<dbReference type="Gene3D" id="2.30.40.10">
    <property type="entry name" value="Urease, subunit C, domain 1"/>
    <property type="match status" value="1"/>
</dbReference>
<dbReference type="Proteomes" id="UP000712673">
    <property type="component" value="Unassembled WGS sequence"/>
</dbReference>
<name>A0A938B1Q1_UNCTE</name>
<dbReference type="AlphaFoldDB" id="A0A938B1Q1"/>
<proteinExistence type="predicted"/>
<dbReference type="Gene3D" id="3.20.20.140">
    <property type="entry name" value="Metal-dependent hydrolases"/>
    <property type="match status" value="1"/>
</dbReference>
<protein>
    <submittedName>
        <fullName evidence="2">Amidohydrolase</fullName>
    </submittedName>
</protein>
<accession>A0A938B1Q1</accession>
<dbReference type="EMBL" id="VGLS01000101">
    <property type="protein sequence ID" value="MBM3223154.1"/>
    <property type="molecule type" value="Genomic_DNA"/>
</dbReference>
<reference evidence="2" key="1">
    <citation type="submission" date="2019-03" db="EMBL/GenBank/DDBJ databases">
        <title>Lake Tanganyika Metagenome-Assembled Genomes (MAGs).</title>
        <authorList>
            <person name="Tran P."/>
        </authorList>
    </citation>
    <scope>NUCLEOTIDE SEQUENCE</scope>
    <source>
        <strain evidence="2">K_DeepCast_65m_m2_066</strain>
    </source>
</reference>
<dbReference type="SUPFAM" id="SSF51556">
    <property type="entry name" value="Metallo-dependent hydrolases"/>
    <property type="match status" value="1"/>
</dbReference>
<dbReference type="GO" id="GO:0016810">
    <property type="term" value="F:hydrolase activity, acting on carbon-nitrogen (but not peptide) bonds"/>
    <property type="evidence" value="ECO:0007669"/>
    <property type="project" value="InterPro"/>
</dbReference>